<accession>A0AA49Q8L8</accession>
<comment type="pathway">
    <text evidence="1 5">Cofactor biosynthesis; molybdopterin biosynthesis.</text>
</comment>
<feature type="domain" description="MoaB/Mog" evidence="6">
    <location>
        <begin position="24"/>
        <end position="169"/>
    </location>
</feature>
<evidence type="ECO:0000256" key="5">
    <source>
        <dbReference type="PIRNR" id="PIRNR006443"/>
    </source>
</evidence>
<dbReference type="Gene3D" id="3.40.980.10">
    <property type="entry name" value="MoaB/Mog-like domain"/>
    <property type="match status" value="1"/>
</dbReference>
<dbReference type="InterPro" id="IPR008284">
    <property type="entry name" value="MoCF_biosynth_CS"/>
</dbReference>
<dbReference type="AlphaFoldDB" id="A0AA49Q8L8"/>
<comment type="function">
    <text evidence="5">May be involved in the biosynthesis of molybdopterin.</text>
</comment>
<dbReference type="Pfam" id="PF00994">
    <property type="entry name" value="MoCF_biosynth"/>
    <property type="match status" value="1"/>
</dbReference>
<evidence type="ECO:0000256" key="2">
    <source>
        <dbReference type="ARBA" id="ARBA00006112"/>
    </source>
</evidence>
<dbReference type="InterPro" id="IPR001453">
    <property type="entry name" value="MoaB/Mog_dom"/>
</dbReference>
<dbReference type="EMBL" id="CP130612">
    <property type="protein sequence ID" value="WKW13350.1"/>
    <property type="molecule type" value="Genomic_DNA"/>
</dbReference>
<dbReference type="RefSeq" id="WP_367886209.1">
    <property type="nucleotide sequence ID" value="NZ_CP130612.1"/>
</dbReference>
<dbReference type="NCBIfam" id="TIGR00177">
    <property type="entry name" value="molyb_syn"/>
    <property type="match status" value="1"/>
</dbReference>
<dbReference type="SMART" id="SM00852">
    <property type="entry name" value="MoCF_biosynth"/>
    <property type="match status" value="1"/>
</dbReference>
<keyword evidence="4 5" id="KW-0501">Molybdenum cofactor biosynthesis</keyword>
<dbReference type="Proteomes" id="UP001229955">
    <property type="component" value="Chromosome"/>
</dbReference>
<protein>
    <recommendedName>
        <fullName evidence="3 5">Molybdenum cofactor biosynthesis protein B</fullName>
    </recommendedName>
</protein>
<evidence type="ECO:0000313" key="8">
    <source>
        <dbReference type="EMBL" id="WKW16257.1"/>
    </source>
</evidence>
<dbReference type="GO" id="GO:0006777">
    <property type="term" value="P:Mo-molybdopterin cofactor biosynthetic process"/>
    <property type="evidence" value="ECO:0007669"/>
    <property type="project" value="UniProtKB-UniRule"/>
</dbReference>
<name>A0AA49Q8L8_9BACT</name>
<proteinExistence type="inferred from homology"/>
<evidence type="ECO:0000256" key="3">
    <source>
        <dbReference type="ARBA" id="ARBA00015262"/>
    </source>
</evidence>
<evidence type="ECO:0000256" key="4">
    <source>
        <dbReference type="ARBA" id="ARBA00023150"/>
    </source>
</evidence>
<accession>A0AA49Q6R3</accession>
<gene>
    <name evidence="7" type="ORF">Strain138_002668</name>
    <name evidence="8" type="ORF">Strain318_002668</name>
</gene>
<dbReference type="CDD" id="cd00886">
    <property type="entry name" value="MogA_MoaB"/>
    <property type="match status" value="1"/>
</dbReference>
<organism evidence="8 9">
    <name type="scientific">Pseudogemmatithrix spongiicola</name>
    <dbReference type="NCBI Taxonomy" id="3062599"/>
    <lineage>
        <taxon>Bacteria</taxon>
        <taxon>Pseudomonadati</taxon>
        <taxon>Gemmatimonadota</taxon>
        <taxon>Gemmatimonadia</taxon>
        <taxon>Gemmatimonadales</taxon>
        <taxon>Gemmatimonadaceae</taxon>
        <taxon>Pseudogemmatithrix</taxon>
    </lineage>
</organism>
<evidence type="ECO:0000256" key="1">
    <source>
        <dbReference type="ARBA" id="ARBA00005046"/>
    </source>
</evidence>
<dbReference type="EMBL" id="CP130613">
    <property type="protein sequence ID" value="WKW16257.1"/>
    <property type="molecule type" value="Genomic_DNA"/>
</dbReference>
<evidence type="ECO:0000313" key="9">
    <source>
        <dbReference type="Proteomes" id="UP001229955"/>
    </source>
</evidence>
<evidence type="ECO:0000313" key="7">
    <source>
        <dbReference type="EMBL" id="WKW13350.1"/>
    </source>
</evidence>
<dbReference type="PANTHER" id="PTHR43232">
    <property type="entry name" value="MOLYBDENUM COFACTOR BIOSYNTHESIS PROTEIN B"/>
    <property type="match status" value="1"/>
</dbReference>
<sequence length="175" mass="18628">MSSTPEGTASHRREAQALGALRIAVLTVTDSRTEATDESGPLARRLLEAAGHEIARHALLPNDEARVRALVAEWLATGDLHAIVITGGTGLGSKDRTVEAVTPLFEKEIPGFGELFRLLSYQEQIGTTAILSRAVAGSAKGAVIVSLPGSKAAVELALTRVLIPELRHLLREIRK</sequence>
<dbReference type="PANTHER" id="PTHR43232:SF2">
    <property type="entry name" value="MOLYBDENUM COFACTOR BIOSYNTHESIS PROTEIN B"/>
    <property type="match status" value="1"/>
</dbReference>
<dbReference type="InterPro" id="IPR012245">
    <property type="entry name" value="MoaB"/>
</dbReference>
<dbReference type="PROSITE" id="PS01078">
    <property type="entry name" value="MOCF_BIOSYNTHESIS_1"/>
    <property type="match status" value="1"/>
</dbReference>
<reference evidence="8" key="1">
    <citation type="submission" date="2023-07" db="EMBL/GenBank/DDBJ databases">
        <authorList>
            <person name="Haufschild T."/>
            <person name="Kallscheuer N."/>
            <person name="Hammer J."/>
            <person name="Kohn T."/>
            <person name="Kabuu M."/>
            <person name="Jogler M."/>
            <person name="Wohfarth N."/>
            <person name="Heuer A."/>
            <person name="Rohde M."/>
            <person name="van Teeseling M.C.F."/>
            <person name="Jogler C."/>
        </authorList>
    </citation>
    <scope>NUCLEOTIDE SEQUENCE</scope>
    <source>
        <strain evidence="7">Strain 138</strain>
        <strain evidence="8">Strain 318</strain>
    </source>
</reference>
<evidence type="ECO:0000259" key="6">
    <source>
        <dbReference type="SMART" id="SM00852"/>
    </source>
</evidence>
<comment type="similarity">
    <text evidence="2 5">Belongs to the MoaB/Mog family.</text>
</comment>
<dbReference type="KEGG" id="pspc:Strain318_002668"/>
<dbReference type="InterPro" id="IPR036425">
    <property type="entry name" value="MoaB/Mog-like_dom_sf"/>
</dbReference>
<keyword evidence="9" id="KW-1185">Reference proteome</keyword>
<dbReference type="SUPFAM" id="SSF53218">
    <property type="entry name" value="Molybdenum cofactor biosynthesis proteins"/>
    <property type="match status" value="1"/>
</dbReference>
<dbReference type="GO" id="GO:0005829">
    <property type="term" value="C:cytosol"/>
    <property type="evidence" value="ECO:0007669"/>
    <property type="project" value="TreeGrafter"/>
</dbReference>
<dbReference type="PIRSF" id="PIRSF006443">
    <property type="entry name" value="MoaB"/>
    <property type="match status" value="1"/>
</dbReference>